<gene>
    <name evidence="1" type="ORF">GWI71_20540</name>
</gene>
<dbReference type="RefSeq" id="WP_161678217.1">
    <property type="nucleotide sequence ID" value="NZ_JAABLP010000013.1"/>
</dbReference>
<evidence type="ECO:0000313" key="1">
    <source>
        <dbReference type="EMBL" id="NBN66077.1"/>
    </source>
</evidence>
<keyword evidence="2" id="KW-1185">Reference proteome</keyword>
<sequence length="87" mass="9120">MGFLSGGREAVWSRLMSVLRCGTAILVSGVLLLPGAAEAAAPARTKESPAPQVQFSGSYNGSFGYSIDLKVPGFRGLEPNLQLDYSS</sequence>
<evidence type="ECO:0000313" key="2">
    <source>
        <dbReference type="Proteomes" id="UP000541347"/>
    </source>
</evidence>
<feature type="non-terminal residue" evidence="1">
    <location>
        <position position="87"/>
    </location>
</feature>
<dbReference type="EMBL" id="JAABLP010000013">
    <property type="protein sequence ID" value="NBN66077.1"/>
    <property type="molecule type" value="Genomic_DNA"/>
</dbReference>
<accession>A0ABW9ZSS4</accession>
<comment type="caution">
    <text evidence="1">The sequence shown here is derived from an EMBL/GenBank/DDBJ whole genome shotgun (WGS) entry which is preliminary data.</text>
</comment>
<dbReference type="Proteomes" id="UP000541347">
    <property type="component" value="Unassembled WGS sequence"/>
</dbReference>
<name>A0ABW9ZSS4_9HYPH</name>
<organism evidence="1 2">
    <name type="scientific">Pannonibacter tanglangensis</name>
    <dbReference type="NCBI Taxonomy" id="2750084"/>
    <lineage>
        <taxon>Bacteria</taxon>
        <taxon>Pseudomonadati</taxon>
        <taxon>Pseudomonadota</taxon>
        <taxon>Alphaproteobacteria</taxon>
        <taxon>Hyphomicrobiales</taxon>
        <taxon>Stappiaceae</taxon>
        <taxon>Pannonibacter</taxon>
    </lineage>
</organism>
<reference evidence="1 2" key="1">
    <citation type="submission" date="2020-01" db="EMBL/GenBank/DDBJ databases">
        <authorList>
            <person name="Peng S.Y."/>
            <person name="Li J."/>
            <person name="Wang M."/>
            <person name="Wang L."/>
            <person name="Wang C.Q."/>
            <person name="Wang J.R."/>
        </authorList>
    </citation>
    <scope>NUCLEOTIDE SEQUENCE [LARGE SCALE GENOMIC DNA]</scope>
    <source>
        <strain evidence="1 2">XCT-34</strain>
    </source>
</reference>
<proteinExistence type="predicted"/>
<protein>
    <submittedName>
        <fullName evidence="1">Uncharacterized protein</fullName>
    </submittedName>
</protein>